<name>A0A7W6NA20_9HYPH</name>
<keyword evidence="2" id="KW-1185">Reference proteome</keyword>
<sequence>MKTLVSFIIIGLIATLCLAGLTSWLWPVKTGKDRTDG</sequence>
<evidence type="ECO:0000313" key="2">
    <source>
        <dbReference type="Proteomes" id="UP000519439"/>
    </source>
</evidence>
<reference evidence="1 2" key="1">
    <citation type="submission" date="2020-08" db="EMBL/GenBank/DDBJ databases">
        <title>Genomic Encyclopedia of Type Strains, Phase IV (KMG-IV): sequencing the most valuable type-strain genomes for metagenomic binning, comparative biology and taxonomic classification.</title>
        <authorList>
            <person name="Goeker M."/>
        </authorList>
    </citation>
    <scope>NUCLEOTIDE SEQUENCE [LARGE SCALE GENOMIC DNA]</scope>
    <source>
        <strain evidence="1 2">DSM 15743</strain>
    </source>
</reference>
<dbReference type="EMBL" id="JACIDC010000018">
    <property type="protein sequence ID" value="MBB4042048.1"/>
    <property type="molecule type" value="Genomic_DNA"/>
</dbReference>
<evidence type="ECO:0000313" key="1">
    <source>
        <dbReference type="EMBL" id="MBB4042048.1"/>
    </source>
</evidence>
<organism evidence="1 2">
    <name type="scientific">Microvirga flocculans</name>
    <dbReference type="NCBI Taxonomy" id="217168"/>
    <lineage>
        <taxon>Bacteria</taxon>
        <taxon>Pseudomonadati</taxon>
        <taxon>Pseudomonadota</taxon>
        <taxon>Alphaproteobacteria</taxon>
        <taxon>Hyphomicrobiales</taxon>
        <taxon>Methylobacteriaceae</taxon>
        <taxon>Microvirga</taxon>
    </lineage>
</organism>
<accession>A0A7W6NA20</accession>
<proteinExistence type="predicted"/>
<gene>
    <name evidence="1" type="ORF">GGR34_003733</name>
</gene>
<dbReference type="Proteomes" id="UP000519439">
    <property type="component" value="Unassembled WGS sequence"/>
</dbReference>
<protein>
    <submittedName>
        <fullName evidence="1">Uncharacterized protein</fullName>
    </submittedName>
</protein>
<comment type="caution">
    <text evidence="1">The sequence shown here is derived from an EMBL/GenBank/DDBJ whole genome shotgun (WGS) entry which is preliminary data.</text>
</comment>
<dbReference type="AlphaFoldDB" id="A0A7W6NA20"/>